<name>A0A7S0GPP6_9EUKA</name>
<feature type="compositionally biased region" description="Low complexity" evidence="1">
    <location>
        <begin position="221"/>
        <end position="324"/>
    </location>
</feature>
<dbReference type="EMBL" id="HBEM01003279">
    <property type="protein sequence ID" value="CAD8432796.1"/>
    <property type="molecule type" value="Transcribed_RNA"/>
</dbReference>
<reference evidence="2" key="1">
    <citation type="submission" date="2021-01" db="EMBL/GenBank/DDBJ databases">
        <authorList>
            <person name="Corre E."/>
            <person name="Pelletier E."/>
            <person name="Niang G."/>
            <person name="Scheremetjew M."/>
            <person name="Finn R."/>
            <person name="Kale V."/>
            <person name="Holt S."/>
            <person name="Cochrane G."/>
            <person name="Meng A."/>
            <person name="Brown T."/>
            <person name="Cohen L."/>
        </authorList>
    </citation>
    <scope>NUCLEOTIDE SEQUENCE</scope>
    <source>
        <strain evidence="2">CCMP2058</strain>
    </source>
</reference>
<gene>
    <name evidence="2" type="ORF">LAMO00422_LOCUS2293</name>
</gene>
<accession>A0A7S0GPP6</accession>
<feature type="compositionally biased region" description="Polar residues" evidence="1">
    <location>
        <begin position="325"/>
        <end position="335"/>
    </location>
</feature>
<dbReference type="PANTHER" id="PTHR35866">
    <property type="entry name" value="PUTATIVE-RELATED"/>
    <property type="match status" value="1"/>
</dbReference>
<evidence type="ECO:0000313" key="2">
    <source>
        <dbReference type="EMBL" id="CAD8432796.1"/>
    </source>
</evidence>
<feature type="region of interest" description="Disordered" evidence="1">
    <location>
        <begin position="213"/>
        <end position="335"/>
    </location>
</feature>
<sequence>MMTVWKCKIRNRIPAARARAVVSVWRHKIQEGYSPPCSRSLGSCRSSLTRSKITSRIPRKTSWGCISSISSIPTMTTSSSTTFVPSCVVSISSPSRPMLTAPTISSKSRPHQFRPQTRYFSSYFSAGSGFYAFLGHSNSGWSSYHSPSLSRSLSISHSPSRWYDDGLGFKCTRCGKCCMGEVDVWINMSEAVGMAKHLGIEVESFLSTYTTAVQSAQSNGNPSSDPTPDSANPSSTSNPTPNSNYTSNSNSDSNSNSNANSNSAPTSNSHFTTSNSHSHSNPNSHSQSHSDSNSNSTSNSTSNANLISISNLNANTNPTATSNSDDSMSPLTSETQRINGDREIEHLRFKLKTVDGSQGLQCVFLNRQKSSLQRGESQNHQHTYTCMVYHEQPTMCRTYPFLPGAVTSLFDWKVMGSRCEGIQIPGGNIPESNSPKSHAAGDLANNVVSREEIEQALAINLIHRHGGTFRFSDSAMLLSELGREAIDDVCDDLFRTYQTQIVHQSDFLTVTDHISLDPDPNPSPKANLPHTQSHKVIKRSLTFNQDLSLSQTEVMLNPLTGHPDWTQLPMPIHAGMALVTCAHLSLEQDGDKIGRRVAVIGAGAGAFPMFLHTLSLEHVQLWGVEPDLEVLDAGVSHFWAPKGISLDEFKKQNLREIAPQTKIQTENHRQPRLTTYQECQSPGPVFIHSTGEEFLDALAPSVALDVLVIDAFADSHAPPRTLVDFHLFRHLLRPRGCLVVNLVGDKNWKKKCVDLARKTFERAFLATCHSPDRKGESNLIVAYAQPDSNLDMSLASESSLHMSSETIQEKIQHGSNELKNMSKNLSNLPKQKSQLVINSNQSWQLSLVML</sequence>
<dbReference type="PANTHER" id="PTHR35866:SF1">
    <property type="entry name" value="YKGJ FAMILY CYSTEINE CLUSTER PROTEIN"/>
    <property type="match status" value="1"/>
</dbReference>
<organism evidence="2">
    <name type="scientific">Amorphochlora amoebiformis</name>
    <dbReference type="NCBI Taxonomy" id="1561963"/>
    <lineage>
        <taxon>Eukaryota</taxon>
        <taxon>Sar</taxon>
        <taxon>Rhizaria</taxon>
        <taxon>Cercozoa</taxon>
        <taxon>Chlorarachniophyceae</taxon>
        <taxon>Amorphochlora</taxon>
    </lineage>
</organism>
<dbReference type="AlphaFoldDB" id="A0A7S0GPP6"/>
<protein>
    <submittedName>
        <fullName evidence="2">Uncharacterized protein</fullName>
    </submittedName>
</protein>
<dbReference type="InterPro" id="IPR029063">
    <property type="entry name" value="SAM-dependent_MTases_sf"/>
</dbReference>
<evidence type="ECO:0000256" key="1">
    <source>
        <dbReference type="SAM" id="MobiDB-lite"/>
    </source>
</evidence>
<dbReference type="SUPFAM" id="SSF53335">
    <property type="entry name" value="S-adenosyl-L-methionine-dependent methyltransferases"/>
    <property type="match status" value="1"/>
</dbReference>
<dbReference type="Gene3D" id="3.40.50.150">
    <property type="entry name" value="Vaccinia Virus protein VP39"/>
    <property type="match status" value="1"/>
</dbReference>
<proteinExistence type="predicted"/>